<feature type="compositionally biased region" description="Basic and acidic residues" evidence="1">
    <location>
        <begin position="520"/>
        <end position="529"/>
    </location>
</feature>
<feature type="signal peptide" evidence="2">
    <location>
        <begin position="1"/>
        <end position="23"/>
    </location>
</feature>
<dbReference type="RefSeq" id="WP_124328268.1">
    <property type="nucleotide sequence ID" value="NZ_BEXT01000001.1"/>
</dbReference>
<dbReference type="InterPro" id="IPR012334">
    <property type="entry name" value="Pectin_lyas_fold"/>
</dbReference>
<dbReference type="OrthoDB" id="3333873at2"/>
<gene>
    <name evidence="4" type="ORF">DENIS_1876</name>
</gene>
<dbReference type="SUPFAM" id="SSF51126">
    <property type="entry name" value="Pectin lyase-like"/>
    <property type="match status" value="1"/>
</dbReference>
<evidence type="ECO:0000256" key="1">
    <source>
        <dbReference type="SAM" id="MobiDB-lite"/>
    </source>
</evidence>
<keyword evidence="5" id="KW-1185">Reference proteome</keyword>
<feature type="domain" description="Right handed beta helix" evidence="3">
    <location>
        <begin position="125"/>
        <end position="276"/>
    </location>
</feature>
<feature type="chain" id="PRO_5019256754" description="Right handed beta helix domain-containing protein" evidence="2">
    <location>
        <begin position="24"/>
        <end position="529"/>
    </location>
</feature>
<protein>
    <recommendedName>
        <fullName evidence="3">Right handed beta helix domain-containing protein</fullName>
    </recommendedName>
</protein>
<dbReference type="InterPro" id="IPR022441">
    <property type="entry name" value="Para_beta_helix_rpt-2"/>
</dbReference>
<dbReference type="EMBL" id="BEXT01000001">
    <property type="protein sequence ID" value="GBC60916.1"/>
    <property type="molecule type" value="Genomic_DNA"/>
</dbReference>
<comment type="caution">
    <text evidence="4">The sequence shown here is derived from an EMBL/GenBank/DDBJ whole genome shotgun (WGS) entry which is preliminary data.</text>
</comment>
<proteinExistence type="predicted"/>
<dbReference type="InterPro" id="IPR039448">
    <property type="entry name" value="Beta_helix"/>
</dbReference>
<dbReference type="InterPro" id="IPR011050">
    <property type="entry name" value="Pectin_lyase_fold/virulence"/>
</dbReference>
<reference evidence="5" key="2">
    <citation type="submission" date="2019-01" db="EMBL/GenBank/DDBJ databases">
        <title>Genome sequence of Desulfonema ishimotonii strain Tokyo 01.</title>
        <authorList>
            <person name="Fukui M."/>
        </authorList>
    </citation>
    <scope>NUCLEOTIDE SEQUENCE [LARGE SCALE GENOMIC DNA]</scope>
    <source>
        <strain evidence="5">Tokyo 01</strain>
    </source>
</reference>
<dbReference type="Gene3D" id="2.160.20.10">
    <property type="entry name" value="Single-stranded right-handed beta-helix, Pectin lyase-like"/>
    <property type="match status" value="1"/>
</dbReference>
<dbReference type="AlphaFoldDB" id="A0A401FVC3"/>
<dbReference type="Pfam" id="PF13229">
    <property type="entry name" value="Beta_helix"/>
    <property type="match status" value="1"/>
</dbReference>
<dbReference type="InterPro" id="IPR006626">
    <property type="entry name" value="PbH1"/>
</dbReference>
<feature type="region of interest" description="Disordered" evidence="1">
    <location>
        <begin position="496"/>
        <end position="529"/>
    </location>
</feature>
<evidence type="ECO:0000259" key="3">
    <source>
        <dbReference type="Pfam" id="PF13229"/>
    </source>
</evidence>
<dbReference type="Proteomes" id="UP000288096">
    <property type="component" value="Unassembled WGS sequence"/>
</dbReference>
<sequence>MRFFIFFCIISAIFSGTAPRAVAKTYYVKSDGNDLADGTSDATAWKTLKQVNRYPFKTGDDLCFRCGDQWVGQKLKIDWSGTDADPVVIGAYYLKNGREIRESCGDKPTLDGKDTVPDDMYEGLIHTREHHHLVIENLRLMNSEGSGVAVYKSRDVTCRNMEVYRTFYAGILYKDCQDGVIEGCDVRHVSQVYAETRPYAARPANIELFRCDNMTIRKNLIRESWGEGIGVYWNCTRCTVEDNTLYASKMAGIYLDNAKYTHVRRNLVYGTADTAFHRSKGFMGPGLWTSDEPGRVAKYGSQSDNLFYQNLVANCSVGIYLSTSDSKSVLKNTDVFNNTIVACKTGILASGGPWENSRIRNNIIWNTGDGSTPFSAPRRTPGLTWHHNNWSADVRPPARGTDDVIGLPALRKDSGWRLLKGEDLTGAEFALRNTSPAIDSGIPLDAVFSSGPECGRSNWPAGNIRLADQNAQGNGWEIGADIHVVTPENARHLPEWSLPDPLKATPASVQTSFLSPGTRDGFDSDELHP</sequence>
<evidence type="ECO:0000313" key="4">
    <source>
        <dbReference type="EMBL" id="GBC60916.1"/>
    </source>
</evidence>
<dbReference type="SMART" id="SM00710">
    <property type="entry name" value="PbH1"/>
    <property type="match status" value="7"/>
</dbReference>
<evidence type="ECO:0000256" key="2">
    <source>
        <dbReference type="SAM" id="SignalP"/>
    </source>
</evidence>
<keyword evidence="2" id="KW-0732">Signal</keyword>
<organism evidence="4 5">
    <name type="scientific">Desulfonema ishimotonii</name>
    <dbReference type="NCBI Taxonomy" id="45657"/>
    <lineage>
        <taxon>Bacteria</taxon>
        <taxon>Pseudomonadati</taxon>
        <taxon>Thermodesulfobacteriota</taxon>
        <taxon>Desulfobacteria</taxon>
        <taxon>Desulfobacterales</taxon>
        <taxon>Desulfococcaceae</taxon>
        <taxon>Desulfonema</taxon>
    </lineage>
</organism>
<name>A0A401FVC3_9BACT</name>
<accession>A0A401FVC3</accession>
<evidence type="ECO:0000313" key="5">
    <source>
        <dbReference type="Proteomes" id="UP000288096"/>
    </source>
</evidence>
<reference evidence="5" key="1">
    <citation type="submission" date="2017-11" db="EMBL/GenBank/DDBJ databases">
        <authorList>
            <person name="Watanabe M."/>
            <person name="Kojima H."/>
        </authorList>
    </citation>
    <scope>NUCLEOTIDE SEQUENCE [LARGE SCALE GENOMIC DNA]</scope>
    <source>
        <strain evidence="5">Tokyo 01</strain>
    </source>
</reference>
<dbReference type="NCBIfam" id="TIGR03804">
    <property type="entry name" value="para_beta_helix"/>
    <property type="match status" value="1"/>
</dbReference>